<protein>
    <recommendedName>
        <fullName evidence="4">Peptidase aspartic putative domain-containing protein</fullName>
    </recommendedName>
</protein>
<reference evidence="2 3" key="1">
    <citation type="submission" date="2024-08" db="EMBL/GenBank/DDBJ databases">
        <authorList>
            <person name="Cucini C."/>
            <person name="Frati F."/>
        </authorList>
    </citation>
    <scope>NUCLEOTIDE SEQUENCE [LARGE SCALE GENOMIC DNA]</scope>
</reference>
<dbReference type="PANTHER" id="PTHR47331">
    <property type="entry name" value="PHD-TYPE DOMAIN-CONTAINING PROTEIN"/>
    <property type="match status" value="1"/>
</dbReference>
<feature type="compositionally biased region" description="Basic and acidic residues" evidence="1">
    <location>
        <begin position="151"/>
        <end position="162"/>
    </location>
</feature>
<dbReference type="EMBL" id="CAXLJM020000003">
    <property type="protein sequence ID" value="CAL8068951.1"/>
    <property type="molecule type" value="Genomic_DNA"/>
</dbReference>
<dbReference type="Proteomes" id="UP001642540">
    <property type="component" value="Unassembled WGS sequence"/>
</dbReference>
<comment type="caution">
    <text evidence="2">The sequence shown here is derived from an EMBL/GenBank/DDBJ whole genome shotgun (WGS) entry which is preliminary data.</text>
</comment>
<dbReference type="CDD" id="cd00303">
    <property type="entry name" value="retropepsin_like"/>
    <property type="match status" value="1"/>
</dbReference>
<accession>A0ABP1PIY1</accession>
<evidence type="ECO:0000256" key="1">
    <source>
        <dbReference type="SAM" id="MobiDB-lite"/>
    </source>
</evidence>
<keyword evidence="3" id="KW-1185">Reference proteome</keyword>
<name>A0ABP1PIY1_9HEXA</name>
<dbReference type="PANTHER" id="PTHR47331:SF5">
    <property type="entry name" value="RIBONUCLEASE H"/>
    <property type="match status" value="1"/>
</dbReference>
<feature type="region of interest" description="Disordered" evidence="1">
    <location>
        <begin position="149"/>
        <end position="183"/>
    </location>
</feature>
<gene>
    <name evidence="2" type="ORF">ODALV1_LOCUS540</name>
</gene>
<evidence type="ECO:0008006" key="4">
    <source>
        <dbReference type="Google" id="ProtNLM"/>
    </source>
</evidence>
<organism evidence="2 3">
    <name type="scientific">Orchesella dallaii</name>
    <dbReference type="NCBI Taxonomy" id="48710"/>
    <lineage>
        <taxon>Eukaryota</taxon>
        <taxon>Metazoa</taxon>
        <taxon>Ecdysozoa</taxon>
        <taxon>Arthropoda</taxon>
        <taxon>Hexapoda</taxon>
        <taxon>Collembola</taxon>
        <taxon>Entomobryomorpha</taxon>
        <taxon>Entomobryoidea</taxon>
        <taxon>Orchesellidae</taxon>
        <taxon>Orchesellinae</taxon>
        <taxon>Orchesella</taxon>
    </lineage>
</organism>
<sequence>MKQPTEHWNSILIYITTEKLDPETKKYWAMKLVGTSIPTFNDLNQFLEQHIRGLMASGQLGKSAKSISQGKTAASHHISSNSKCVICDTEHSVYQCKTFVSATVAERNNLVKKHRLCFNCLRNDHRLSTCKSYSTCRKCQKKHHTMLHLDNSSRGKGDDSSDAKNSSSANTGEKEVASHFASEEDNEDTHVLLATAIVKVIDRSGGQQLCRVLLDQGSQASFISEACARNLGLKRQHSNITITGISGGVSASTRGKVNLTLHSTTNDHAIDIHALVLKKVTGWLPKFMCENNDWMHLNGLQLADPHYFQPGNIDILHGADYTGSVMLEGIRKGKRNTPIGQLTMFGWVLSGTVPLEQQRIIHAHHVTIEAEDILQKFWEIEEIPTVKHLSPVEQQCEDHFKATYSRRDDGKFEVELPFNSKLEQLGNSKNIAINRLKQVERRLAKLPEQRQQYNKFMSDYISLGHMELIPAEETGEIVGRTNYLPHHYVMKTAHSATKFRVVFDGSAKSSSGVSLNGCLQVGPTVQDDCSTVLVYIATTLSNPSHSSKSGCG</sequence>
<dbReference type="InterPro" id="IPR021109">
    <property type="entry name" value="Peptidase_aspartic_dom_sf"/>
</dbReference>
<proteinExistence type="predicted"/>
<evidence type="ECO:0000313" key="2">
    <source>
        <dbReference type="EMBL" id="CAL8068951.1"/>
    </source>
</evidence>
<dbReference type="Gene3D" id="2.40.70.10">
    <property type="entry name" value="Acid Proteases"/>
    <property type="match status" value="1"/>
</dbReference>
<evidence type="ECO:0000313" key="3">
    <source>
        <dbReference type="Proteomes" id="UP001642540"/>
    </source>
</evidence>